<feature type="chain" id="PRO_5012632199" evidence="10">
    <location>
        <begin position="19"/>
        <end position="1477"/>
    </location>
</feature>
<reference evidence="16 17" key="1">
    <citation type="journal article" date="2013" name="Fungal Biol.">
        <title>Analysis of microsatellite markers in the genome of the plant pathogen Ceratocystis fimbriata.</title>
        <authorList>
            <person name="Simpson M.C."/>
            <person name="Wilken P.M."/>
            <person name="Coetzee M.P."/>
            <person name="Wingfield M.J."/>
            <person name="Wingfield B.D."/>
        </authorList>
    </citation>
    <scope>NUCLEOTIDE SEQUENCE [LARGE SCALE GENOMIC DNA]</scope>
    <source>
        <strain evidence="16 17">CBS 114723</strain>
    </source>
</reference>
<feature type="domain" description="UGGT thioredoxin-like" evidence="11">
    <location>
        <begin position="32"/>
        <end position="217"/>
    </location>
</feature>
<dbReference type="InterPro" id="IPR040497">
    <property type="entry name" value="Glyco_transf_24"/>
</dbReference>
<dbReference type="FunFam" id="3.90.550.10:FF:000065">
    <property type="entry name" value="UDP-glucose:glycoprotein glucosyltransferase, putative"/>
    <property type="match status" value="1"/>
</dbReference>
<evidence type="ECO:0000259" key="14">
    <source>
        <dbReference type="Pfam" id="PF18403"/>
    </source>
</evidence>
<dbReference type="Pfam" id="PF18404">
    <property type="entry name" value="Glyco_transf_24"/>
    <property type="match status" value="1"/>
</dbReference>
<dbReference type="OrthoDB" id="27683at2759"/>
<dbReference type="InterPro" id="IPR029044">
    <property type="entry name" value="Nucleotide-diphossugar_trans"/>
</dbReference>
<evidence type="ECO:0000259" key="13">
    <source>
        <dbReference type="Pfam" id="PF18402"/>
    </source>
</evidence>
<dbReference type="PANTHER" id="PTHR11226:SF0">
    <property type="entry name" value="UDP-GLUCOSE:GLYCOPROTEIN GLUCOSYLTRANSFERASE"/>
    <property type="match status" value="1"/>
</dbReference>
<evidence type="ECO:0000259" key="11">
    <source>
        <dbReference type="Pfam" id="PF18400"/>
    </source>
</evidence>
<feature type="domain" description="UGGT thioredoxin-like" evidence="12">
    <location>
        <begin position="269"/>
        <end position="397"/>
    </location>
</feature>
<keyword evidence="6 10" id="KW-0732">Signal</keyword>
<evidence type="ECO:0000256" key="9">
    <source>
        <dbReference type="SAM" id="MobiDB-lite"/>
    </source>
</evidence>
<feature type="domain" description="UGGT thioredoxin-like" evidence="13">
    <location>
        <begin position="405"/>
        <end position="648"/>
    </location>
</feature>
<evidence type="ECO:0000256" key="1">
    <source>
        <dbReference type="ARBA" id="ARBA00001913"/>
    </source>
</evidence>
<comment type="caution">
    <text evidence="16">The sequence shown here is derived from an EMBL/GenBank/DDBJ whole genome shotgun (WGS) entry which is preliminary data.</text>
</comment>
<dbReference type="InterPro" id="IPR040525">
    <property type="entry name" value="UGGT_TRXL_4"/>
</dbReference>
<feature type="signal peptide" evidence="10">
    <location>
        <begin position="1"/>
        <end position="18"/>
    </location>
</feature>
<dbReference type="Pfam" id="PF18400">
    <property type="entry name" value="Thioredoxin_12"/>
    <property type="match status" value="1"/>
</dbReference>
<protein>
    <submittedName>
        <fullName evidence="16">UDP-glucose:glycoprotein glucosyltransferase</fullName>
    </submittedName>
</protein>
<accession>A0A2C5X105</accession>
<evidence type="ECO:0000256" key="8">
    <source>
        <dbReference type="ARBA" id="ARBA00023180"/>
    </source>
</evidence>
<dbReference type="UniPathway" id="UPA00378"/>
<keyword evidence="8" id="KW-0325">Glycoprotein</keyword>
<dbReference type="STRING" id="1035309.A0A2C5X105"/>
<evidence type="ECO:0000256" key="5">
    <source>
        <dbReference type="ARBA" id="ARBA00022679"/>
    </source>
</evidence>
<evidence type="ECO:0000256" key="7">
    <source>
        <dbReference type="ARBA" id="ARBA00022824"/>
    </source>
</evidence>
<dbReference type="InterPro" id="IPR009448">
    <property type="entry name" value="UDP-g_GGtrans"/>
</dbReference>
<proteinExistence type="inferred from homology"/>
<gene>
    <name evidence="16" type="primary">gpt1</name>
    <name evidence="16" type="ORF">CFIMG_003452RA</name>
</gene>
<evidence type="ECO:0000256" key="10">
    <source>
        <dbReference type="SAM" id="SignalP"/>
    </source>
</evidence>
<evidence type="ECO:0000259" key="15">
    <source>
        <dbReference type="Pfam" id="PF18404"/>
    </source>
</evidence>
<dbReference type="GO" id="GO:0005788">
    <property type="term" value="C:endoplasmic reticulum lumen"/>
    <property type="evidence" value="ECO:0007669"/>
    <property type="project" value="UniProtKB-SubCell"/>
</dbReference>
<name>A0A2C5X105_9PEZI</name>
<comment type="cofactor">
    <cofactor evidence="1">
        <name>Ca(2+)</name>
        <dbReference type="ChEBI" id="CHEBI:29108"/>
    </cofactor>
</comment>
<evidence type="ECO:0000256" key="6">
    <source>
        <dbReference type="ARBA" id="ARBA00022729"/>
    </source>
</evidence>
<dbReference type="GO" id="GO:0051082">
    <property type="term" value="F:unfolded protein binding"/>
    <property type="evidence" value="ECO:0007669"/>
    <property type="project" value="TreeGrafter"/>
</dbReference>
<feature type="compositionally biased region" description="Basic and acidic residues" evidence="9">
    <location>
        <begin position="1407"/>
        <end position="1420"/>
    </location>
</feature>
<feature type="region of interest" description="Disordered" evidence="9">
    <location>
        <begin position="1405"/>
        <end position="1477"/>
    </location>
</feature>
<dbReference type="SUPFAM" id="SSF53448">
    <property type="entry name" value="Nucleotide-diphospho-sugar transferases"/>
    <property type="match status" value="1"/>
</dbReference>
<keyword evidence="17" id="KW-1185">Reference proteome</keyword>
<dbReference type="CDD" id="cd06432">
    <property type="entry name" value="GT8_HUGT1_C_like"/>
    <property type="match status" value="1"/>
</dbReference>
<comment type="subcellular location">
    <subcellularLocation>
        <location evidence="2">Endoplasmic reticulum lumen</location>
    </subcellularLocation>
</comment>
<feature type="compositionally biased region" description="Basic and acidic residues" evidence="9">
    <location>
        <begin position="1440"/>
        <end position="1465"/>
    </location>
</feature>
<dbReference type="Pfam" id="PF18402">
    <property type="entry name" value="Thioredoxin_14"/>
    <property type="match status" value="1"/>
</dbReference>
<dbReference type="Pfam" id="PF18403">
    <property type="entry name" value="Thioredoxin_15"/>
    <property type="match status" value="1"/>
</dbReference>
<evidence type="ECO:0000313" key="17">
    <source>
        <dbReference type="Proteomes" id="UP000222788"/>
    </source>
</evidence>
<reference evidence="16 17" key="2">
    <citation type="journal article" date="2013" name="IMA Fungus">
        <title>IMA Genome-F 1: Ceratocystis fimbriata: Draft nuclear genome sequence for the plant pathogen, Ceratocystis fimbriata.</title>
        <authorList>
            <person name="Wilken P.M."/>
            <person name="Steenkamp E.T."/>
            <person name="Wingfield M.J."/>
            <person name="de Beer Z.W."/>
            <person name="Wingfield B.D."/>
        </authorList>
    </citation>
    <scope>NUCLEOTIDE SEQUENCE [LARGE SCALE GENOMIC DNA]</scope>
    <source>
        <strain evidence="16 17">CBS 114723</strain>
    </source>
</reference>
<organism evidence="16 17">
    <name type="scientific">Ceratocystis fimbriata CBS 114723</name>
    <dbReference type="NCBI Taxonomy" id="1035309"/>
    <lineage>
        <taxon>Eukaryota</taxon>
        <taxon>Fungi</taxon>
        <taxon>Dikarya</taxon>
        <taxon>Ascomycota</taxon>
        <taxon>Pezizomycotina</taxon>
        <taxon>Sordariomycetes</taxon>
        <taxon>Hypocreomycetidae</taxon>
        <taxon>Microascales</taxon>
        <taxon>Ceratocystidaceae</taxon>
        <taxon>Ceratocystis</taxon>
    </lineage>
</organism>
<evidence type="ECO:0000256" key="2">
    <source>
        <dbReference type="ARBA" id="ARBA00004319"/>
    </source>
</evidence>
<dbReference type="GO" id="GO:0018279">
    <property type="term" value="P:protein N-linked glycosylation via asparagine"/>
    <property type="evidence" value="ECO:0007669"/>
    <property type="project" value="TreeGrafter"/>
</dbReference>
<dbReference type="Pfam" id="PF06427">
    <property type="entry name" value="UDP-g_GGTase"/>
    <property type="match status" value="1"/>
</dbReference>
<comment type="pathway">
    <text evidence="3">Protein modification; protein glycosylation.</text>
</comment>
<dbReference type="EMBL" id="APWK03000021">
    <property type="protein sequence ID" value="PHH54729.1"/>
    <property type="molecule type" value="Genomic_DNA"/>
</dbReference>
<dbReference type="GO" id="GO:0003980">
    <property type="term" value="F:UDP-glucose:glycoprotein glucosyltransferase activity"/>
    <property type="evidence" value="ECO:0007669"/>
    <property type="project" value="InterPro"/>
</dbReference>
<dbReference type="InterPro" id="IPR040693">
    <property type="entry name" value="UGGT_TRXL_1"/>
</dbReference>
<keyword evidence="7" id="KW-0256">Endoplasmic reticulum</keyword>
<dbReference type="GO" id="GO:0036503">
    <property type="term" value="P:ERAD pathway"/>
    <property type="evidence" value="ECO:0007669"/>
    <property type="project" value="TreeGrafter"/>
</dbReference>
<feature type="domain" description="UDP-glucose:glycoprotein glucosyltransferase thioredoxin-like" evidence="14">
    <location>
        <begin position="660"/>
        <end position="852"/>
    </location>
</feature>
<feature type="domain" description="Glucosyltransferase 24 catalytic" evidence="15">
    <location>
        <begin position="1166"/>
        <end position="1432"/>
    </location>
</feature>
<evidence type="ECO:0000259" key="12">
    <source>
        <dbReference type="Pfam" id="PF18401"/>
    </source>
</evidence>
<evidence type="ECO:0000313" key="16">
    <source>
        <dbReference type="EMBL" id="PHH54729.1"/>
    </source>
</evidence>
<evidence type="ECO:0000256" key="4">
    <source>
        <dbReference type="ARBA" id="ARBA00006351"/>
    </source>
</evidence>
<dbReference type="InterPro" id="IPR040694">
    <property type="entry name" value="UGGT_TRXL_2"/>
</dbReference>
<dbReference type="Pfam" id="PF18401">
    <property type="entry name" value="Thioredoxin_13"/>
    <property type="match status" value="1"/>
</dbReference>
<comment type="similarity">
    <text evidence="4">Belongs to the glycosyltransferase 8 family.</text>
</comment>
<dbReference type="Gene3D" id="3.90.550.10">
    <property type="entry name" value="Spore Coat Polysaccharide Biosynthesis Protein SpsA, Chain A"/>
    <property type="match status" value="1"/>
</dbReference>
<dbReference type="InterPro" id="IPR040692">
    <property type="entry name" value="UGGT_TRXL_3"/>
</dbReference>
<dbReference type="PANTHER" id="PTHR11226">
    <property type="entry name" value="UDP-GLUCOSE GLYCOPROTEIN:GLUCOSYLTRANSFERASE"/>
    <property type="match status" value="1"/>
</dbReference>
<evidence type="ECO:0000256" key="3">
    <source>
        <dbReference type="ARBA" id="ARBA00004922"/>
    </source>
</evidence>
<dbReference type="Proteomes" id="UP000222788">
    <property type="component" value="Unassembled WGS sequence"/>
</dbReference>
<sequence length="1477" mass="165334">MRQLGIVAALLAALPASAVPAVDISMQAAFPSPPYLLELIETAAGENATAYYPILDKVANGYFNGISSDKDLYDAFLRLLSEDGYVTSPDMLSTFNFALSMRTAAPRVEAHYQYYATGIEPHLGSHASDKDCNVWALIDGQRYCSPDLVLAKDKGTTIKGLQATNLPFDRILGAGVPAVLYADISDPAFAPFHKAMVAAARKGEVSYRLRHRRTASHGTPEPLPVNGYGVELSLKRTDYIVIDDRETGDQPAVKDTTDDLQVVLNDDEEVADLKPLSKAELLNLGLSTTSYIMQSPNPFDTLVKVSQDFPKYSAKLAAHEIASEILEKRPKRDVNTPAGRNMMWINGVQQIERQIEPFNLLEALRRERKLIQGVRSLGLNARQANALLGHNAITGSKISEDSIRYDWRDNLEGNRVIMWMNDLEKDPGYAQFDRSVKALLRQNFGQIPPIARNVFNLIVPIDFTNAADVSLAGQLWGLSQRGLPIRFGIVPLLPSNTATEIGKALYHLYHKYGFEVMLQYVSEAGVVGTLEIQKKVFDAVISGVSKAAEGGDTPISLADILTADSSNDQIEKTRSWIKRMEASSDVPPFLVNGVMMARTERWMQSMSQRLQIDLHLIQNAIREKALTDDGEPLEFFLQDAVLRRNKYINPSGEKDPRVLDVGKLYVDHKNLFDKIATIEPLEDTTKEKWAAMTLVVDLTSDAGLQMLLDAFAFVEANDGVRLDIIHNPVETRGSSRVNEALLVNDPDAQNVNQLRDLLKPDGHAADESFDISLESFLLATNIQPGSSMVILNGRMIGPIADEDAFTRDDFQQFLLNERRVRIFPVYTAIDDLELGDIISNPLEVAKLTSITALSTISDLPQGIFDSVPTIRSNIWDKWDDSYASFEVGDAEESNVHIVVLLNPVSEQGQRWAGILKVLSELDGVYIKVFLNPSEKLTELPLKRFWRHVLASQPTFDAETGKVEKLHGLFKGLPSEALLNAKLDVPPLWLVAPKVSVHDPDNIKLSTAKGNVEAVYELQSILIEGHSRDGATTPPRGAQLVLATEKNPHQEDTIIMANIGYFQFKANPGFYSIQLLPGRSSDIFEIESVGAKGFRPVAGDKGTEVCVMSFQGKTLFPRLVRKPGMETADVLEVGDEGDSLLAKGKKLASGLGLFSSKNKGQAEQAEINIFSVASGHLYERMLSIMMVSVMKNTKHTVKFWFIEQFLSPSFKDFIPFLAEEYGFKYEMVAYKWPHWLRGQKEKQREIWGYKILFLDVLFPLSLDKVIFVDADQVVRTDMIDLVNVDLEGAPYGFTPMCDSRVEMEGFRFWKQGYWANYLRGKPYHISALYVVDLKQFRRLAAGDRLRQTYHSLSADPNSLSNLDQDLPNHMQFQLPIHSLSQDWLWCETWCSDESLREARTIDLCNNPETKEPKLDRARRQVPEWTQYDDEIAAVDRRRRGPATEEKRGAKTEEEPEAKNTKSRSWEEPPAVVTEKDEL</sequence>
<keyword evidence="5 16" id="KW-0808">Transferase</keyword>